<dbReference type="KEGG" id="mgad:MGAD_39890"/>
<organism evidence="1 2">
    <name type="scientific">Mycolicibacterium gadium</name>
    <name type="common">Mycobacterium gadium</name>
    <dbReference type="NCBI Taxonomy" id="1794"/>
    <lineage>
        <taxon>Bacteria</taxon>
        <taxon>Bacillati</taxon>
        <taxon>Actinomycetota</taxon>
        <taxon>Actinomycetes</taxon>
        <taxon>Mycobacteriales</taxon>
        <taxon>Mycobacteriaceae</taxon>
        <taxon>Mycolicibacterium</taxon>
    </lineage>
</organism>
<dbReference type="AlphaFoldDB" id="A0A7I7WQC2"/>
<dbReference type="Proteomes" id="UP000466187">
    <property type="component" value="Chromosome"/>
</dbReference>
<dbReference type="GO" id="GO:0005975">
    <property type="term" value="P:carbohydrate metabolic process"/>
    <property type="evidence" value="ECO:0007669"/>
    <property type="project" value="UniProtKB-ARBA"/>
</dbReference>
<protein>
    <recommendedName>
        <fullName evidence="3">CARDB domain-containing protein</fullName>
    </recommendedName>
</protein>
<evidence type="ECO:0000313" key="1">
    <source>
        <dbReference type="EMBL" id="BBZ19654.1"/>
    </source>
</evidence>
<name>A0A7I7WQC2_MYCGU</name>
<accession>A0A7I7WQC2</accession>
<proteinExistence type="predicted"/>
<gene>
    <name evidence="1" type="ORF">MGAD_39890</name>
</gene>
<reference evidence="1 2" key="1">
    <citation type="journal article" date="2019" name="Emerg. Microbes Infect.">
        <title>Comprehensive subspecies identification of 175 nontuberculous mycobacteria species based on 7547 genomic profiles.</title>
        <authorList>
            <person name="Matsumoto Y."/>
            <person name="Kinjo T."/>
            <person name="Motooka D."/>
            <person name="Nabeya D."/>
            <person name="Jung N."/>
            <person name="Uechi K."/>
            <person name="Horii T."/>
            <person name="Iida T."/>
            <person name="Fujita J."/>
            <person name="Nakamura S."/>
        </authorList>
    </citation>
    <scope>NUCLEOTIDE SEQUENCE [LARGE SCALE GENOMIC DNA]</scope>
    <source>
        <strain evidence="1 2">JCM 12688</strain>
    </source>
</reference>
<evidence type="ECO:0008006" key="3">
    <source>
        <dbReference type="Google" id="ProtNLM"/>
    </source>
</evidence>
<sequence length="883" mass="97482">MQPNPGYAAAVTAALEHVQLETPSDPIYLRSWARIPVRMPASMSAGGTAFDDLLFSVEPPDVGCGVSHSRDGTFDSAEPHVVLYTGSLAGEFTMRAIDKRSGGEVASANFRVDYGWTHVDGPPVRIIGTTEDAPPVFDVLGTRKVAIVLLETTDVDPWLQMEADAVLRRYRDQVFDGVTVDGRVESAAAYLEEVSWQKFRIENAGVVGPLRLTMSWDQVGPVWDHDRKLWRGVLPFSDAGVAEILRRNRELAEQGEGPLVDLNTVESIIFVVRAFDGPDPEKRRAIWPWATGGAALDSRYDVDGDPTTPDRLIETIVMPDDWPSAGADQGGRIRYTAAHELCHNIGLFDQYTGNDTDADFRPRDVTEWTLMAIEQKFPNLTVPERRKLGWLESRMVKKVAARPGGAITDETVNLCLASQRPRPREFTAIEIELSDTTSYFLELRGKSPGTIADRNHTPQIVGTDWTESPAKRPQLLRMRNDEDNDRGTYKAGEDYDESTTVKPQFPVDLKVSVISLTDDTAQVRVQFGDRKPDPALTPFSAAMHWQSPDIEVRNERNTASPELFNLPWAGHPNTLIAKVRNEGNFAAKRVRVEFWEADFTLSSNPEFTFLTANQQDVAAGATVEFVGDTQWTPEAAPLLFGTKHYCIKAEVVPYVHPDDSSKVEINPTNNVAQSNYSRFISIWASPASREFTQVALWGDARGTRQHVKARQTSPFARTFVDHRWLDVRHGNRRDVKVFTEFMVGDESVEEYVESLGGIEEAFRTPNQLDLSAVLENRCSGSVLGGASITVPVAQRTRFTRFGVEPGGSFAFGSVAGASDGPLLVSVRPEDSPAEEVVFATTLQGGDFGVDTGHGLSGRVAFRAHYLGEMGSAPSDSRVLVEDV</sequence>
<dbReference type="Gene3D" id="2.60.40.10">
    <property type="entry name" value="Immunoglobulins"/>
    <property type="match status" value="1"/>
</dbReference>
<dbReference type="EMBL" id="AP022608">
    <property type="protein sequence ID" value="BBZ19654.1"/>
    <property type="molecule type" value="Genomic_DNA"/>
</dbReference>
<dbReference type="InterPro" id="IPR013783">
    <property type="entry name" value="Ig-like_fold"/>
</dbReference>
<evidence type="ECO:0000313" key="2">
    <source>
        <dbReference type="Proteomes" id="UP000466187"/>
    </source>
</evidence>